<proteinExistence type="predicted"/>
<evidence type="ECO:0000313" key="2">
    <source>
        <dbReference type="EMBL" id="OGI53093.1"/>
    </source>
</evidence>
<sequence length="391" mass="45165">MIASTKKVIDTQQKEALISLTALFFIEEHALLAKEQLDDAKKSLQALFLRTSGEEGMLRKLIDILKTTKNIQQSFANIANIITGIHRSIQTAETKITGLRELVDNLQVSAEENADFVGPFLSFSQEFMQKIGTFYRCVHEFLELKETEARHASIYRIARDARERLRQRLSGNLGAEAQGEEESRIKQEVISSFDYTDAENNYRYAKRDSQNKEKELRTLLREIKAMCQMAMNPKMREKADESEEKPLPKFDDVFARFSDALRKHPRLLQMKEPVLDLFKLYQHSFGIFSMDYSNLNKAIGTMMDNTDAYFVAKDEDKDIQAKRDKLSKIEGLIPFLERTAEALHEEDVETYPKFSKRISEIIAEKKSQWAHINEELLRSKVEADAELSTQM</sequence>
<accession>A0A1F6U6U0</accession>
<keyword evidence="1" id="KW-0175">Coiled coil</keyword>
<dbReference type="Proteomes" id="UP000179362">
    <property type="component" value="Unassembled WGS sequence"/>
</dbReference>
<comment type="caution">
    <text evidence="2">The sequence shown here is derived from an EMBL/GenBank/DDBJ whole genome shotgun (WGS) entry which is preliminary data.</text>
</comment>
<dbReference type="EMBL" id="MFTA01000002">
    <property type="protein sequence ID" value="OGI53093.1"/>
    <property type="molecule type" value="Genomic_DNA"/>
</dbReference>
<organism evidence="2 3">
    <name type="scientific">Candidatus Muproteobacteria bacterium RIFCSPHIGHO2_02_FULL_65_16</name>
    <dbReference type="NCBI Taxonomy" id="1817766"/>
    <lineage>
        <taxon>Bacteria</taxon>
        <taxon>Pseudomonadati</taxon>
        <taxon>Pseudomonadota</taxon>
        <taxon>Candidatus Muproteobacteria</taxon>
    </lineage>
</organism>
<dbReference type="AlphaFoldDB" id="A0A1F6U6U0"/>
<gene>
    <name evidence="2" type="ORF">A3B81_01150</name>
</gene>
<feature type="coiled-coil region" evidence="1">
    <location>
        <begin position="195"/>
        <end position="222"/>
    </location>
</feature>
<name>A0A1F6U6U0_9PROT</name>
<evidence type="ECO:0000256" key="1">
    <source>
        <dbReference type="SAM" id="Coils"/>
    </source>
</evidence>
<protein>
    <submittedName>
        <fullName evidence="2">Uncharacterized protein</fullName>
    </submittedName>
</protein>
<evidence type="ECO:0000313" key="3">
    <source>
        <dbReference type="Proteomes" id="UP000179362"/>
    </source>
</evidence>
<reference evidence="2 3" key="1">
    <citation type="journal article" date="2016" name="Nat. Commun.">
        <title>Thousands of microbial genomes shed light on interconnected biogeochemical processes in an aquifer system.</title>
        <authorList>
            <person name="Anantharaman K."/>
            <person name="Brown C.T."/>
            <person name="Hug L.A."/>
            <person name="Sharon I."/>
            <person name="Castelle C.J."/>
            <person name="Probst A.J."/>
            <person name="Thomas B.C."/>
            <person name="Singh A."/>
            <person name="Wilkins M.J."/>
            <person name="Karaoz U."/>
            <person name="Brodie E.L."/>
            <person name="Williams K.H."/>
            <person name="Hubbard S.S."/>
            <person name="Banfield J.F."/>
        </authorList>
    </citation>
    <scope>NUCLEOTIDE SEQUENCE [LARGE SCALE GENOMIC DNA]</scope>
</reference>